<proteinExistence type="predicted"/>
<keyword evidence="1" id="KW-0732">Signal</keyword>
<organism evidence="2 3">
    <name type="scientific">Pseudophaeobacter arcticus</name>
    <dbReference type="NCBI Taxonomy" id="385492"/>
    <lineage>
        <taxon>Bacteria</taxon>
        <taxon>Pseudomonadati</taxon>
        <taxon>Pseudomonadota</taxon>
        <taxon>Alphaproteobacteria</taxon>
        <taxon>Rhodobacterales</taxon>
        <taxon>Paracoccaceae</taxon>
        <taxon>Pseudophaeobacter</taxon>
    </lineage>
</organism>
<dbReference type="Gene3D" id="2.40.160.20">
    <property type="match status" value="1"/>
</dbReference>
<gene>
    <name evidence="2" type="ORF">NBRC116598_23880</name>
</gene>
<comment type="caution">
    <text evidence="2">The sequence shown here is derived from an EMBL/GenBank/DDBJ whole genome shotgun (WGS) entry which is preliminary data.</text>
</comment>
<sequence>MKNRILLSAVLTAGLASSAFGQEIVLGAGYSDYSLNGAEDGAILSLEYNHRPFYEGNVFSARLAGAVEVVDTGDAFVGGGLSGKWDLKQDWFIEASVLPGAFIEGTALNDLGSTFEIRSQLAVGKQFKNGKALSLALSHKSNASTADINPGVNSLTLRWHIPLN</sequence>
<dbReference type="InterPro" id="IPR018550">
    <property type="entry name" value="Lipid-A_deacylase-rel"/>
</dbReference>
<reference evidence="2 3" key="1">
    <citation type="submission" date="2024-04" db="EMBL/GenBank/DDBJ databases">
        <title>Draft genome sequence of Pseudophaeobacter arcticus NBRC 116598.</title>
        <authorList>
            <person name="Miyakawa T."/>
            <person name="Kusuya Y."/>
            <person name="Miura T."/>
        </authorList>
    </citation>
    <scope>NUCLEOTIDE SEQUENCE [LARGE SCALE GENOMIC DNA]</scope>
    <source>
        <strain evidence="2 3">SU-CL00105</strain>
    </source>
</reference>
<name>A0ABQ0AM83_9RHOB</name>
<dbReference type="Pfam" id="PF09411">
    <property type="entry name" value="PagL"/>
    <property type="match status" value="1"/>
</dbReference>
<dbReference type="Proteomes" id="UP001441944">
    <property type="component" value="Unassembled WGS sequence"/>
</dbReference>
<protein>
    <recommendedName>
        <fullName evidence="4">Lipid A 3-O-deacylase (PagL)</fullName>
    </recommendedName>
</protein>
<evidence type="ECO:0000313" key="3">
    <source>
        <dbReference type="Proteomes" id="UP001441944"/>
    </source>
</evidence>
<feature type="signal peptide" evidence="1">
    <location>
        <begin position="1"/>
        <end position="21"/>
    </location>
</feature>
<dbReference type="EMBL" id="BAABWU010000008">
    <property type="protein sequence ID" value="GAA6196944.1"/>
    <property type="molecule type" value="Genomic_DNA"/>
</dbReference>
<evidence type="ECO:0000313" key="2">
    <source>
        <dbReference type="EMBL" id="GAA6196944.1"/>
    </source>
</evidence>
<keyword evidence="3" id="KW-1185">Reference proteome</keyword>
<evidence type="ECO:0008006" key="4">
    <source>
        <dbReference type="Google" id="ProtNLM"/>
    </source>
</evidence>
<dbReference type="RefSeq" id="WP_297339616.1">
    <property type="nucleotide sequence ID" value="NZ_BAABWU010000008.1"/>
</dbReference>
<accession>A0ABQ0AM83</accession>
<feature type="chain" id="PRO_5046807504" description="Lipid A 3-O-deacylase (PagL)" evidence="1">
    <location>
        <begin position="22"/>
        <end position="164"/>
    </location>
</feature>
<evidence type="ECO:0000256" key="1">
    <source>
        <dbReference type="SAM" id="SignalP"/>
    </source>
</evidence>